<comment type="caution">
    <text evidence="3">The sequence shown here is derived from an EMBL/GenBank/DDBJ whole genome shotgun (WGS) entry which is preliminary data.</text>
</comment>
<dbReference type="EMBL" id="BGZK01001570">
    <property type="protein sequence ID" value="GBP82557.1"/>
    <property type="molecule type" value="Genomic_DNA"/>
</dbReference>
<accession>A0A4C1Z7D1</accession>
<dbReference type="Pfam" id="PF13843">
    <property type="entry name" value="DDE_Tnp_1_7"/>
    <property type="match status" value="1"/>
</dbReference>
<evidence type="ECO:0000259" key="2">
    <source>
        <dbReference type="Pfam" id="PF13843"/>
    </source>
</evidence>
<dbReference type="PANTHER" id="PTHR47272">
    <property type="entry name" value="DDE_TNP_1_7 DOMAIN-CONTAINING PROTEIN"/>
    <property type="match status" value="1"/>
</dbReference>
<reference evidence="3 4" key="1">
    <citation type="journal article" date="2019" name="Commun. Biol.">
        <title>The bagworm genome reveals a unique fibroin gene that provides high tensile strength.</title>
        <authorList>
            <person name="Kono N."/>
            <person name="Nakamura H."/>
            <person name="Ohtoshi R."/>
            <person name="Tomita M."/>
            <person name="Numata K."/>
            <person name="Arakawa K."/>
        </authorList>
    </citation>
    <scope>NUCLEOTIDE SEQUENCE [LARGE SCALE GENOMIC DNA]</scope>
</reference>
<feature type="compositionally biased region" description="Acidic residues" evidence="1">
    <location>
        <begin position="13"/>
        <end position="26"/>
    </location>
</feature>
<keyword evidence="4" id="KW-1185">Reference proteome</keyword>
<feature type="region of interest" description="Disordered" evidence="1">
    <location>
        <begin position="1"/>
        <end position="52"/>
    </location>
</feature>
<dbReference type="InterPro" id="IPR029526">
    <property type="entry name" value="PGBD"/>
</dbReference>
<feature type="compositionally biased region" description="Acidic residues" evidence="1">
    <location>
        <begin position="37"/>
        <end position="50"/>
    </location>
</feature>
<dbReference type="OrthoDB" id="123207at2759"/>
<feature type="domain" description="PiggyBac transposable element-derived protein" evidence="2">
    <location>
        <begin position="109"/>
        <end position="277"/>
    </location>
</feature>
<evidence type="ECO:0000313" key="4">
    <source>
        <dbReference type="Proteomes" id="UP000299102"/>
    </source>
</evidence>
<dbReference type="AlphaFoldDB" id="A0A4C1Z7D1"/>
<dbReference type="STRING" id="151549.A0A4C1Z7D1"/>
<gene>
    <name evidence="3" type="primary">PGBD2</name>
    <name evidence="3" type="ORF">EVAR_91682_1</name>
</gene>
<evidence type="ECO:0000256" key="1">
    <source>
        <dbReference type="SAM" id="MobiDB-lite"/>
    </source>
</evidence>
<dbReference type="PANTHER" id="PTHR47272:SF1">
    <property type="entry name" value="PIGGYBAC TRANSPOSABLE ELEMENT-DERIVED PROTEIN 3-LIKE"/>
    <property type="match status" value="1"/>
</dbReference>
<organism evidence="3 4">
    <name type="scientific">Eumeta variegata</name>
    <name type="common">Bagworm moth</name>
    <name type="synonym">Eumeta japonica</name>
    <dbReference type="NCBI Taxonomy" id="151549"/>
    <lineage>
        <taxon>Eukaryota</taxon>
        <taxon>Metazoa</taxon>
        <taxon>Ecdysozoa</taxon>
        <taxon>Arthropoda</taxon>
        <taxon>Hexapoda</taxon>
        <taxon>Insecta</taxon>
        <taxon>Pterygota</taxon>
        <taxon>Neoptera</taxon>
        <taxon>Endopterygota</taxon>
        <taxon>Lepidoptera</taxon>
        <taxon>Glossata</taxon>
        <taxon>Ditrysia</taxon>
        <taxon>Tineoidea</taxon>
        <taxon>Psychidae</taxon>
        <taxon>Oiketicinae</taxon>
        <taxon>Eumeta</taxon>
    </lineage>
</organism>
<name>A0A4C1Z7D1_EUMVA</name>
<dbReference type="Proteomes" id="UP000299102">
    <property type="component" value="Unassembled WGS sequence"/>
</dbReference>
<protein>
    <submittedName>
        <fullName evidence="3">PiggyBac transposable element-derived protein 2</fullName>
    </submittedName>
</protein>
<proteinExistence type="predicted"/>
<evidence type="ECO:0000313" key="3">
    <source>
        <dbReference type="EMBL" id="GBP82557.1"/>
    </source>
</evidence>
<sequence>MNTCRSIGAALPEDNEEENLSDDDEYVLLSPPRTIEESDTETESNDEDESNERVIEVIYVEEAKLDKTEETNDIKDLSTSISGKNQNQKIIRASKRDKLKWTEKSIDYERKHKTDLSENCPDLGVSGNVVTRLVDTVRKNLNYKLFMDDWYTSLPLMVHLHTVGILPLGTIQINRAKEIDLPSVKQFMKHDRGYCIEKCTEVNDVELSVTTWVDNKIANLCSSHVGKDPMDTVKRYSKEKKSKIDVLPSKAIAVYNKYIGAVDLLDSMLRFYRIKIK</sequence>